<dbReference type="SUPFAM" id="SSF56059">
    <property type="entry name" value="Glutathione synthetase ATP-binding domain-like"/>
    <property type="match status" value="1"/>
</dbReference>
<reference evidence="6" key="1">
    <citation type="submission" date="2022-12" db="EMBL/GenBank/DDBJ databases">
        <title>New Phytohabitans aurantiacus sp. RD004123 nov., an actinomycete isolated from soil.</title>
        <authorList>
            <person name="Triningsih D.W."/>
            <person name="Harunari E."/>
            <person name="Igarashi Y."/>
        </authorList>
    </citation>
    <scope>NUCLEOTIDE SEQUENCE</scope>
    <source>
        <strain evidence="6">RD004123</strain>
    </source>
</reference>
<keyword evidence="2 4" id="KW-0547">Nucleotide-binding</keyword>
<dbReference type="PANTHER" id="PTHR21621">
    <property type="entry name" value="RIBOSOMAL PROTEIN S6 MODIFICATION PROTEIN"/>
    <property type="match status" value="1"/>
</dbReference>
<dbReference type="PANTHER" id="PTHR21621:SF0">
    <property type="entry name" value="BETA-CITRYLGLUTAMATE SYNTHASE B-RELATED"/>
    <property type="match status" value="1"/>
</dbReference>
<keyword evidence="7" id="KW-1185">Reference proteome</keyword>
<organism evidence="6 7">
    <name type="scientific">Phytohabitans aurantiacus</name>
    <dbReference type="NCBI Taxonomy" id="3016789"/>
    <lineage>
        <taxon>Bacteria</taxon>
        <taxon>Bacillati</taxon>
        <taxon>Actinomycetota</taxon>
        <taxon>Actinomycetes</taxon>
        <taxon>Micromonosporales</taxon>
        <taxon>Micromonosporaceae</taxon>
    </lineage>
</organism>
<dbReference type="InterPro" id="IPR011761">
    <property type="entry name" value="ATP-grasp"/>
</dbReference>
<evidence type="ECO:0000256" key="4">
    <source>
        <dbReference type="PROSITE-ProRule" id="PRU00409"/>
    </source>
</evidence>
<dbReference type="NCBIfam" id="TIGR00768">
    <property type="entry name" value="rimK_fam"/>
    <property type="match status" value="1"/>
</dbReference>
<feature type="domain" description="ATP-grasp" evidence="5">
    <location>
        <begin position="99"/>
        <end position="286"/>
    </location>
</feature>
<evidence type="ECO:0000313" key="6">
    <source>
        <dbReference type="EMBL" id="GLI02612.1"/>
    </source>
</evidence>
<protein>
    <submittedName>
        <fullName evidence="6">Lysine biosynthesis enzyme LysX</fullName>
    </submittedName>
</protein>
<evidence type="ECO:0000259" key="5">
    <source>
        <dbReference type="PROSITE" id="PS50975"/>
    </source>
</evidence>
<dbReference type="RefSeq" id="WP_281904215.1">
    <property type="nucleotide sequence ID" value="NZ_BSDI01000065.1"/>
</dbReference>
<evidence type="ECO:0000313" key="7">
    <source>
        <dbReference type="Proteomes" id="UP001144280"/>
    </source>
</evidence>
<dbReference type="InterPro" id="IPR004666">
    <property type="entry name" value="Rp_bS6_RimK/Lys_biosynth_LsyX"/>
</dbReference>
<gene>
    <name evidence="6" type="ORF">Pa4123_78900</name>
</gene>
<dbReference type="InterPro" id="IPR016185">
    <property type="entry name" value="PreATP-grasp_dom_sf"/>
</dbReference>
<evidence type="ECO:0000256" key="2">
    <source>
        <dbReference type="ARBA" id="ARBA00022741"/>
    </source>
</evidence>
<dbReference type="SUPFAM" id="SSF52440">
    <property type="entry name" value="PreATP-grasp domain"/>
    <property type="match status" value="1"/>
</dbReference>
<dbReference type="InterPro" id="IPR054562">
    <property type="entry name" value="LysX/ArgX_preATP_grasp"/>
</dbReference>
<evidence type="ECO:0000256" key="3">
    <source>
        <dbReference type="ARBA" id="ARBA00022840"/>
    </source>
</evidence>
<dbReference type="EMBL" id="BSDI01000065">
    <property type="protein sequence ID" value="GLI02612.1"/>
    <property type="molecule type" value="Genomic_DNA"/>
</dbReference>
<proteinExistence type="predicted"/>
<keyword evidence="3 4" id="KW-0067">ATP-binding</keyword>
<keyword evidence="1" id="KW-0479">Metal-binding</keyword>
<evidence type="ECO:0000256" key="1">
    <source>
        <dbReference type="ARBA" id="ARBA00022723"/>
    </source>
</evidence>
<dbReference type="Gene3D" id="3.30.470.20">
    <property type="entry name" value="ATP-grasp fold, B domain"/>
    <property type="match status" value="1"/>
</dbReference>
<dbReference type="Proteomes" id="UP001144280">
    <property type="component" value="Unassembled WGS sequence"/>
</dbReference>
<dbReference type="InterPro" id="IPR013815">
    <property type="entry name" value="ATP_grasp_subdomain_1"/>
</dbReference>
<comment type="caution">
    <text evidence="6">The sequence shown here is derived from an EMBL/GenBank/DDBJ whole genome shotgun (WGS) entry which is preliminary data.</text>
</comment>
<name>A0ABQ5R776_9ACTN</name>
<dbReference type="Gene3D" id="3.40.50.20">
    <property type="match status" value="1"/>
</dbReference>
<dbReference type="Pfam" id="PF08443">
    <property type="entry name" value="RimK"/>
    <property type="match status" value="1"/>
</dbReference>
<dbReference type="Gene3D" id="3.30.1490.20">
    <property type="entry name" value="ATP-grasp fold, A domain"/>
    <property type="match status" value="1"/>
</dbReference>
<accession>A0ABQ5R776</accession>
<dbReference type="PROSITE" id="PS50975">
    <property type="entry name" value="ATP_GRASP"/>
    <property type="match status" value="1"/>
</dbReference>
<dbReference type="Pfam" id="PF22626">
    <property type="entry name" value="LysX_preATP_grasp"/>
    <property type="match status" value="1"/>
</dbReference>
<sequence>MTGSIAGPAGVALLASRIRADDKRILAALERRRIPVEHVDTRRLTFSAQAVGAPWRLVLNREISATRARYAAHCLEHAGVLVVNSAAATDVCADKWLTTLALRREGVPTPRTSLALTPEAALRELDSFGYPAVLKPLTSSWGRRVSLLREPDAARAVLEHCAALPSPQAQLIYLQEYVEKPGRDIRVVVIGGRPVAASYRVAVDDWRCNVALGALSLPCPVTPELAKVAMAAAGAVRSDIAGVDVIEDGDGELLVLEVNHNVEFSGMQQAHGDRIDLAEELADHLLTRYGEQP</sequence>
<dbReference type="InterPro" id="IPR013651">
    <property type="entry name" value="ATP-grasp_RimK-type"/>
</dbReference>